<dbReference type="PANTHER" id="PTHR30250:SF11">
    <property type="entry name" value="O-ANTIGEN TRANSPORTER-RELATED"/>
    <property type="match status" value="1"/>
</dbReference>
<keyword evidence="2" id="KW-1003">Cell membrane</keyword>
<evidence type="ECO:0000256" key="2">
    <source>
        <dbReference type="ARBA" id="ARBA00022475"/>
    </source>
</evidence>
<protein>
    <submittedName>
        <fullName evidence="7">Polysaccharide biosynthesis protein</fullName>
    </submittedName>
</protein>
<organism evidence="7 8">
    <name type="scientific">Candidatus Thiodiazotropha endolucinida</name>
    <dbReference type="NCBI Taxonomy" id="1655433"/>
    <lineage>
        <taxon>Bacteria</taxon>
        <taxon>Pseudomonadati</taxon>
        <taxon>Pseudomonadota</taxon>
        <taxon>Gammaproteobacteria</taxon>
        <taxon>Chromatiales</taxon>
        <taxon>Sedimenticolaceae</taxon>
        <taxon>Candidatus Thiodiazotropha</taxon>
    </lineage>
</organism>
<evidence type="ECO:0000313" key="7">
    <source>
        <dbReference type="EMBL" id="ODJ88786.1"/>
    </source>
</evidence>
<evidence type="ECO:0000256" key="3">
    <source>
        <dbReference type="ARBA" id="ARBA00022692"/>
    </source>
</evidence>
<comment type="subcellular location">
    <subcellularLocation>
        <location evidence="1">Cell membrane</location>
        <topology evidence="1">Multi-pass membrane protein</topology>
    </subcellularLocation>
</comment>
<dbReference type="AlphaFoldDB" id="A0A7Z0VP82"/>
<evidence type="ECO:0000256" key="6">
    <source>
        <dbReference type="SAM" id="Phobius"/>
    </source>
</evidence>
<feature type="transmembrane region" description="Helical" evidence="6">
    <location>
        <begin position="395"/>
        <end position="419"/>
    </location>
</feature>
<dbReference type="GO" id="GO:0005886">
    <property type="term" value="C:plasma membrane"/>
    <property type="evidence" value="ECO:0007669"/>
    <property type="project" value="UniProtKB-SubCell"/>
</dbReference>
<proteinExistence type="predicted"/>
<dbReference type="EMBL" id="MARB01000004">
    <property type="protein sequence ID" value="ODJ88786.1"/>
    <property type="molecule type" value="Genomic_DNA"/>
</dbReference>
<feature type="transmembrane region" description="Helical" evidence="6">
    <location>
        <begin position="245"/>
        <end position="267"/>
    </location>
</feature>
<dbReference type="PANTHER" id="PTHR30250">
    <property type="entry name" value="PST FAMILY PREDICTED COLANIC ACID TRANSPORTER"/>
    <property type="match status" value="1"/>
</dbReference>
<dbReference type="Proteomes" id="UP000094769">
    <property type="component" value="Unassembled WGS sequence"/>
</dbReference>
<keyword evidence="5 6" id="KW-0472">Membrane</keyword>
<name>A0A7Z0VP82_9GAMM</name>
<dbReference type="OrthoDB" id="5240734at2"/>
<dbReference type="Pfam" id="PF01943">
    <property type="entry name" value="Polysacc_synt"/>
    <property type="match status" value="1"/>
</dbReference>
<feature type="transmembrane region" description="Helical" evidence="6">
    <location>
        <begin position="154"/>
        <end position="177"/>
    </location>
</feature>
<feature type="transmembrane region" description="Helical" evidence="6">
    <location>
        <begin position="218"/>
        <end position="239"/>
    </location>
</feature>
<feature type="transmembrane region" description="Helical" evidence="6">
    <location>
        <begin position="124"/>
        <end position="142"/>
    </location>
</feature>
<dbReference type="InterPro" id="IPR050833">
    <property type="entry name" value="Poly_Biosynth_Transport"/>
</dbReference>
<accession>A0A7Z0VP82</accession>
<feature type="transmembrane region" description="Helical" evidence="6">
    <location>
        <begin position="183"/>
        <end position="206"/>
    </location>
</feature>
<evidence type="ECO:0000256" key="1">
    <source>
        <dbReference type="ARBA" id="ARBA00004651"/>
    </source>
</evidence>
<feature type="transmembrane region" description="Helical" evidence="6">
    <location>
        <begin position="86"/>
        <end position="112"/>
    </location>
</feature>
<evidence type="ECO:0000313" key="8">
    <source>
        <dbReference type="Proteomes" id="UP000094769"/>
    </source>
</evidence>
<keyword evidence="8" id="KW-1185">Reference proteome</keyword>
<keyword evidence="3 6" id="KW-0812">Transmembrane</keyword>
<dbReference type="InterPro" id="IPR002797">
    <property type="entry name" value="Polysacc_synth"/>
</dbReference>
<comment type="caution">
    <text evidence="7">The sequence shown here is derived from an EMBL/GenBank/DDBJ whole genome shotgun (WGS) entry which is preliminary data.</text>
</comment>
<feature type="transmembrane region" description="Helical" evidence="6">
    <location>
        <begin position="370"/>
        <end position="389"/>
    </location>
</feature>
<feature type="transmembrane region" description="Helical" evidence="6">
    <location>
        <begin position="12"/>
        <end position="33"/>
    </location>
</feature>
<gene>
    <name evidence="7" type="ORF">CODIS_08800</name>
</gene>
<reference evidence="7 8" key="1">
    <citation type="submission" date="2016-06" db="EMBL/GenBank/DDBJ databases">
        <title>Genome sequence of endosymbiont of Candidatus Endolucinida thiodiazotropha.</title>
        <authorList>
            <person name="Poehlein A."/>
            <person name="Koenig S."/>
            <person name="Heiden S.E."/>
            <person name="Thuermer A."/>
            <person name="Voget S."/>
            <person name="Daniel R."/>
            <person name="Markert S."/>
            <person name="Gros O."/>
            <person name="Schweder T."/>
        </authorList>
    </citation>
    <scope>NUCLEOTIDE SEQUENCE [LARGE SCALE GENOMIC DNA]</scope>
    <source>
        <strain evidence="7 8">COS</strain>
    </source>
</reference>
<evidence type="ECO:0000256" key="5">
    <source>
        <dbReference type="ARBA" id="ARBA00023136"/>
    </source>
</evidence>
<sequence>MINVSNRLISGGVWIGVLALLNAISTLLFNGLLARILSPEEVGQYFIAMGIAMLVATLSVVGTDNSIVRLISSSLSTKNRYMAKSYLFSSLLFCVFSSFIVMVGSLFLYFNIEKYVSAFSWDSNMILIVGVWAVVLIFRNIFTSIFKGLHELGFASLFSGFVTTFVAIIALFILYYYGDEYGLYDIVIVVIVCALLATIASATVLYRKIKHLYSSYEFRIIELLRLSAPLVFATAGFLVMREVHLWIVGAKVSSLEVAFLGAAIYLVQFITVPLRLTNTLIQPAAAHLYARGKVDRLQVLLRGTGMVIVVFGIAACFLLLAFGEVLLSIVYGEKYTYAVDGLNIIILGQLINVAVGSPGVVLTMAGYEKLVMISSLSAAGIGITTTYILSESMGYLGGAIGFAVTFASYNLLMWIICLVHLKIITHAGQNELLIMLNEMKTKIMNSI</sequence>
<feature type="transmembrane region" description="Helical" evidence="6">
    <location>
        <begin position="45"/>
        <end position="65"/>
    </location>
</feature>
<evidence type="ECO:0000256" key="4">
    <source>
        <dbReference type="ARBA" id="ARBA00022989"/>
    </source>
</evidence>
<feature type="transmembrane region" description="Helical" evidence="6">
    <location>
        <begin position="299"/>
        <end position="322"/>
    </location>
</feature>
<feature type="transmembrane region" description="Helical" evidence="6">
    <location>
        <begin position="342"/>
        <end position="363"/>
    </location>
</feature>
<dbReference type="RefSeq" id="WP_083220547.1">
    <property type="nucleotide sequence ID" value="NZ_MARB01000004.1"/>
</dbReference>
<keyword evidence="4 6" id="KW-1133">Transmembrane helix</keyword>